<dbReference type="Gene3D" id="3.65.10.20">
    <property type="entry name" value="RNA 3'-terminal phosphate cyclase domain"/>
    <property type="match status" value="1"/>
</dbReference>
<dbReference type="Proteomes" id="UP000663844">
    <property type="component" value="Unassembled WGS sequence"/>
</dbReference>
<evidence type="ECO:0000256" key="1">
    <source>
        <dbReference type="ARBA" id="ARBA00021428"/>
    </source>
</evidence>
<dbReference type="InterPro" id="IPR000228">
    <property type="entry name" value="RNA3'_term_phos_cyc"/>
</dbReference>
<dbReference type="GO" id="GO:0006396">
    <property type="term" value="P:RNA processing"/>
    <property type="evidence" value="ECO:0007669"/>
    <property type="project" value="InterPro"/>
</dbReference>
<accession>A0A820PLB7</accession>
<dbReference type="InterPro" id="IPR013791">
    <property type="entry name" value="RNA3'-term_phos_cycl_insert"/>
</dbReference>
<dbReference type="Pfam" id="PF01137">
    <property type="entry name" value="RTC"/>
    <property type="match status" value="1"/>
</dbReference>
<organism evidence="4 5">
    <name type="scientific">Adineta steineri</name>
    <dbReference type="NCBI Taxonomy" id="433720"/>
    <lineage>
        <taxon>Eukaryota</taxon>
        <taxon>Metazoa</taxon>
        <taxon>Spiralia</taxon>
        <taxon>Gnathifera</taxon>
        <taxon>Rotifera</taxon>
        <taxon>Eurotatoria</taxon>
        <taxon>Bdelloidea</taxon>
        <taxon>Adinetida</taxon>
        <taxon>Adinetidae</taxon>
        <taxon>Adineta</taxon>
    </lineage>
</organism>
<comment type="caution">
    <text evidence="4">The sequence shown here is derived from an EMBL/GenBank/DDBJ whole genome shotgun (WGS) entry which is preliminary data.</text>
</comment>
<evidence type="ECO:0000259" key="2">
    <source>
        <dbReference type="Pfam" id="PF01137"/>
    </source>
</evidence>
<evidence type="ECO:0000259" key="3">
    <source>
        <dbReference type="Pfam" id="PF05189"/>
    </source>
</evidence>
<dbReference type="InterPro" id="IPR013792">
    <property type="entry name" value="RNA3'P_cycl/enolpyr_Trfase_a/b"/>
</dbReference>
<reference evidence="4" key="1">
    <citation type="submission" date="2021-02" db="EMBL/GenBank/DDBJ databases">
        <authorList>
            <person name="Nowell W R."/>
        </authorList>
    </citation>
    <scope>NUCLEOTIDE SEQUENCE</scope>
</reference>
<dbReference type="InterPro" id="IPR023797">
    <property type="entry name" value="RNA3'_phos_cyclase_dom"/>
</dbReference>
<dbReference type="EMBL" id="CAJOAZ010027058">
    <property type="protein sequence ID" value="CAF4406610.1"/>
    <property type="molecule type" value="Genomic_DNA"/>
</dbReference>
<dbReference type="InterPro" id="IPR037136">
    <property type="entry name" value="RNA3'_phos_cyclase_dom_sf"/>
</dbReference>
<dbReference type="PANTHER" id="PTHR11096">
    <property type="entry name" value="RNA 3' TERMINAL PHOSPHATE CYCLASE"/>
    <property type="match status" value="1"/>
</dbReference>
<gene>
    <name evidence="4" type="ORF">OXD698_LOCUS51775</name>
</gene>
<dbReference type="GO" id="GO:0005634">
    <property type="term" value="C:nucleus"/>
    <property type="evidence" value="ECO:0007669"/>
    <property type="project" value="TreeGrafter"/>
</dbReference>
<dbReference type="AlphaFoldDB" id="A0A820PLB7"/>
<evidence type="ECO:0000313" key="4">
    <source>
        <dbReference type="EMBL" id="CAF4406610.1"/>
    </source>
</evidence>
<feature type="non-terminal residue" evidence="4">
    <location>
        <position position="108"/>
    </location>
</feature>
<protein>
    <recommendedName>
        <fullName evidence="1">RNA 3'-terminal phosphate cyclase</fullName>
    </recommendedName>
</protein>
<dbReference type="GO" id="GO:0003963">
    <property type="term" value="F:RNA-3'-phosphate cyclase activity"/>
    <property type="evidence" value="ECO:0007669"/>
    <property type="project" value="TreeGrafter"/>
</dbReference>
<evidence type="ECO:0000313" key="5">
    <source>
        <dbReference type="Proteomes" id="UP000663844"/>
    </source>
</evidence>
<dbReference type="SUPFAM" id="SSF55205">
    <property type="entry name" value="EPT/RTPC-like"/>
    <property type="match status" value="1"/>
</dbReference>
<sequence>IGAETTTGCILAASSLGKRGVPAHEVSTQATEDLLYDLSYQACVDQHLQDQLIILMTLAKGHSKIRCGPLTDHTKTAMYVAELLTKIAHEMAETAQKLIHKRHSKEIP</sequence>
<dbReference type="PANTHER" id="PTHR11096:SF0">
    <property type="entry name" value="RNA 3'-TERMINAL PHOSPHATE CYCLASE"/>
    <property type="match status" value="1"/>
</dbReference>
<feature type="non-terminal residue" evidence="4">
    <location>
        <position position="1"/>
    </location>
</feature>
<feature type="domain" description="RNA 3'-terminal phosphate cyclase" evidence="2">
    <location>
        <begin position="39"/>
        <end position="88"/>
    </location>
</feature>
<name>A0A820PLB7_9BILA</name>
<proteinExistence type="predicted"/>
<dbReference type="Pfam" id="PF05189">
    <property type="entry name" value="RTC_insert"/>
    <property type="match status" value="1"/>
</dbReference>
<feature type="domain" description="RNA 3'-terminal phosphate cyclase insert" evidence="3">
    <location>
        <begin position="3"/>
        <end position="38"/>
    </location>
</feature>